<dbReference type="GO" id="GO:0045944">
    <property type="term" value="P:positive regulation of transcription by RNA polymerase II"/>
    <property type="evidence" value="ECO:0007669"/>
    <property type="project" value="TreeGrafter"/>
</dbReference>
<dbReference type="PROSITE" id="PS00463">
    <property type="entry name" value="ZN2_CY6_FUNGAL_1"/>
    <property type="match status" value="1"/>
</dbReference>
<evidence type="ECO:0000256" key="2">
    <source>
        <dbReference type="ARBA" id="ARBA00023242"/>
    </source>
</evidence>
<comment type="caution">
    <text evidence="4">The sequence shown here is derived from an EMBL/GenBank/DDBJ whole genome shotgun (WGS) entry which is preliminary data.</text>
</comment>
<organism evidence="4 5">
    <name type="scientific">Rhizoctonia solani</name>
    <dbReference type="NCBI Taxonomy" id="456999"/>
    <lineage>
        <taxon>Eukaryota</taxon>
        <taxon>Fungi</taxon>
        <taxon>Dikarya</taxon>
        <taxon>Basidiomycota</taxon>
        <taxon>Agaricomycotina</taxon>
        <taxon>Agaricomycetes</taxon>
        <taxon>Cantharellales</taxon>
        <taxon>Ceratobasidiaceae</taxon>
        <taxon>Rhizoctonia</taxon>
    </lineage>
</organism>
<dbReference type="PANTHER" id="PTHR37534">
    <property type="entry name" value="TRANSCRIPTIONAL ACTIVATOR PROTEIN UGA3"/>
    <property type="match status" value="1"/>
</dbReference>
<dbReference type="EMBL" id="JACYCC010000034">
    <property type="protein sequence ID" value="KAF8683282.1"/>
    <property type="molecule type" value="Genomic_DNA"/>
</dbReference>
<dbReference type="GO" id="GO:0000981">
    <property type="term" value="F:DNA-binding transcription factor activity, RNA polymerase II-specific"/>
    <property type="evidence" value="ECO:0007669"/>
    <property type="project" value="InterPro"/>
</dbReference>
<reference evidence="4" key="1">
    <citation type="submission" date="2020-09" db="EMBL/GenBank/DDBJ databases">
        <title>Comparative genome analyses of four rice-infecting Rhizoctonia solani isolates reveal extensive enrichment of homogalacturonan modification genes.</title>
        <authorList>
            <person name="Lee D.-Y."/>
            <person name="Jeon J."/>
            <person name="Kim K.-T."/>
            <person name="Cheong K."/>
            <person name="Song H."/>
            <person name="Choi G."/>
            <person name="Ko J."/>
            <person name="Opiyo S.O."/>
            <person name="Zuo S."/>
            <person name="Madhav S."/>
            <person name="Lee Y.-H."/>
            <person name="Wang G.-L."/>
        </authorList>
    </citation>
    <scope>NUCLEOTIDE SEQUENCE</scope>
    <source>
        <strain evidence="4">AG1-IA YN-7</strain>
    </source>
</reference>
<comment type="subcellular location">
    <subcellularLocation>
        <location evidence="1">Nucleus</location>
    </subcellularLocation>
</comment>
<evidence type="ECO:0000313" key="5">
    <source>
        <dbReference type="Proteomes" id="UP000650582"/>
    </source>
</evidence>
<dbReference type="AlphaFoldDB" id="A0A8H7HDR9"/>
<accession>A0A8H7HDR9</accession>
<keyword evidence="2" id="KW-0539">Nucleus</keyword>
<protein>
    <recommendedName>
        <fullName evidence="3">Zn(2)-C6 fungal-type domain-containing protein</fullName>
    </recommendedName>
</protein>
<dbReference type="GO" id="GO:0000976">
    <property type="term" value="F:transcription cis-regulatory region binding"/>
    <property type="evidence" value="ECO:0007669"/>
    <property type="project" value="TreeGrafter"/>
</dbReference>
<dbReference type="PROSITE" id="PS50048">
    <property type="entry name" value="ZN2_CY6_FUNGAL_2"/>
    <property type="match status" value="1"/>
</dbReference>
<dbReference type="Pfam" id="PF11951">
    <property type="entry name" value="Fungal_trans_2"/>
    <property type="match status" value="1"/>
</dbReference>
<proteinExistence type="predicted"/>
<name>A0A8H7HDR9_9AGAM</name>
<dbReference type="SMART" id="SM00066">
    <property type="entry name" value="GAL4"/>
    <property type="match status" value="1"/>
</dbReference>
<dbReference type="GO" id="GO:0005634">
    <property type="term" value="C:nucleus"/>
    <property type="evidence" value="ECO:0007669"/>
    <property type="project" value="UniProtKB-SubCell"/>
</dbReference>
<gene>
    <name evidence="4" type="ORF">RHS04_01790</name>
</gene>
<dbReference type="SUPFAM" id="SSF57701">
    <property type="entry name" value="Zn2/Cys6 DNA-binding domain"/>
    <property type="match status" value="1"/>
</dbReference>
<dbReference type="InterPro" id="IPR001138">
    <property type="entry name" value="Zn2Cys6_DnaBD"/>
</dbReference>
<dbReference type="Gene3D" id="4.10.240.10">
    <property type="entry name" value="Zn(2)-C6 fungal-type DNA-binding domain"/>
    <property type="match status" value="1"/>
</dbReference>
<feature type="domain" description="Zn(2)-C6 fungal-type" evidence="3">
    <location>
        <begin position="10"/>
        <end position="40"/>
    </location>
</feature>
<evidence type="ECO:0000256" key="1">
    <source>
        <dbReference type="ARBA" id="ARBA00004123"/>
    </source>
</evidence>
<dbReference type="Pfam" id="PF00172">
    <property type="entry name" value="Zn_clus"/>
    <property type="match status" value="1"/>
</dbReference>
<sequence>MSRHSRSTTGCAACKFKRRKCDEGKPQCLRCVSSGTSCNYEYIKVPEKSAYLVPRTETARRSAFSRLNKATGKVLESSRPAAASFTASASETPALSVDPTSSGIRNDRALLGPTTMAYCDKMVNDTAKLSSSSWNPRSYQVQHPSVPTQVVFGVSNGAFHRTFDRVSKEPTYFINTDSDSANDHNLELEQILLYINPAMDKNVKQNTLPFVLQCYSRWALASVFEPLKAVHIMKDRIAEHFSLEDTRSKTILAANVMRIYMDNNLSIGPTGTAIVASLVSNVQKQVRSFLVATPSSAIASDNKNATHILENTLEIFALQMGAQSSLACVLSMDEIALVVQRACCEPSGKLLSLSNILLSPSLNLRHFATLDILRSAITGRPTYFKYEAQFSSTQYDQILSQHDYGLQWFYGFPDHFVMIFAWINSLRGIEGAGANAALISQVEMEVQRAETVLGQSDDPALRVGRTVVHECWRNAALIYLYMALCGAAANDPRVLRVVKNVTRLIKGAKSGHMPDAYLTPPITIVGLAAYREQDRYVVQQRMLNIVKCAKSKVVAKDLLLQLEDVWTRTRNEKRAAVWSDLRIAYLNVVGI</sequence>
<dbReference type="CDD" id="cd00067">
    <property type="entry name" value="GAL4"/>
    <property type="match status" value="1"/>
</dbReference>
<evidence type="ECO:0000313" key="4">
    <source>
        <dbReference type="EMBL" id="KAF8683282.1"/>
    </source>
</evidence>
<dbReference type="GO" id="GO:0008270">
    <property type="term" value="F:zinc ion binding"/>
    <property type="evidence" value="ECO:0007669"/>
    <property type="project" value="InterPro"/>
</dbReference>
<dbReference type="InterPro" id="IPR021858">
    <property type="entry name" value="Fun_TF"/>
</dbReference>
<dbReference type="PANTHER" id="PTHR37534:SF7">
    <property type="entry name" value="TRANSCRIPTIONAL ACTIVATOR PROTEIN UGA3"/>
    <property type="match status" value="1"/>
</dbReference>
<dbReference type="InterPro" id="IPR036864">
    <property type="entry name" value="Zn2-C6_fun-type_DNA-bd_sf"/>
</dbReference>
<evidence type="ECO:0000259" key="3">
    <source>
        <dbReference type="PROSITE" id="PS50048"/>
    </source>
</evidence>
<dbReference type="Proteomes" id="UP000650582">
    <property type="component" value="Unassembled WGS sequence"/>
</dbReference>